<protein>
    <submittedName>
        <fullName evidence="2">LANO_0C02014g1_1</fullName>
    </submittedName>
</protein>
<feature type="region of interest" description="Disordered" evidence="1">
    <location>
        <begin position="248"/>
        <end position="269"/>
    </location>
</feature>
<dbReference type="EMBL" id="LT598446">
    <property type="protein sequence ID" value="SCU84652.1"/>
    <property type="molecule type" value="Genomic_DNA"/>
</dbReference>
<feature type="compositionally biased region" description="Polar residues" evidence="1">
    <location>
        <begin position="653"/>
        <end position="665"/>
    </location>
</feature>
<reference evidence="3" key="1">
    <citation type="submission" date="2016-03" db="EMBL/GenBank/DDBJ databases">
        <authorList>
            <person name="Devillers Hugo."/>
        </authorList>
    </citation>
    <scope>NUCLEOTIDE SEQUENCE [LARGE SCALE GENOMIC DNA]</scope>
</reference>
<gene>
    <name evidence="2" type="ORF">LANO_0C02014G</name>
</gene>
<dbReference type="AlphaFoldDB" id="A0A1G4J4U3"/>
<name>A0A1G4J4U3_9SACH</name>
<dbReference type="Proteomes" id="UP000189911">
    <property type="component" value="Chromosome C"/>
</dbReference>
<evidence type="ECO:0000313" key="2">
    <source>
        <dbReference type="EMBL" id="SCU84652.1"/>
    </source>
</evidence>
<feature type="region of interest" description="Disordered" evidence="1">
    <location>
        <begin position="285"/>
        <end position="306"/>
    </location>
</feature>
<evidence type="ECO:0000256" key="1">
    <source>
        <dbReference type="SAM" id="MobiDB-lite"/>
    </source>
</evidence>
<proteinExistence type="predicted"/>
<accession>A0A1G4J4U3</accession>
<feature type="region of interest" description="Disordered" evidence="1">
    <location>
        <begin position="397"/>
        <end position="539"/>
    </location>
</feature>
<evidence type="ECO:0000313" key="3">
    <source>
        <dbReference type="Proteomes" id="UP000189911"/>
    </source>
</evidence>
<dbReference type="OrthoDB" id="2553626at2759"/>
<feature type="compositionally biased region" description="Polar residues" evidence="1">
    <location>
        <begin position="513"/>
        <end position="522"/>
    </location>
</feature>
<organism evidence="2 3">
    <name type="scientific">Lachancea nothofagi CBS 11611</name>
    <dbReference type="NCBI Taxonomy" id="1266666"/>
    <lineage>
        <taxon>Eukaryota</taxon>
        <taxon>Fungi</taxon>
        <taxon>Dikarya</taxon>
        <taxon>Ascomycota</taxon>
        <taxon>Saccharomycotina</taxon>
        <taxon>Saccharomycetes</taxon>
        <taxon>Saccharomycetales</taxon>
        <taxon>Saccharomycetaceae</taxon>
        <taxon>Lachancea</taxon>
    </lineage>
</organism>
<sequence>MSFDWLNVPGLSANDAEQLDASEPPPPVSFDFGQFSSDLDNCVSQHDISILKQNPTVSERIGPYSETNEDLQVPLSLSRSQLSKEEARTYLRWYGYIATRKNSKLIRLEDVFHFMANFPLSHSVKERIDHIFKTCRNSLNIGQFFAVLRLISRAIIDNVLPTRRMILHRAPVPRPKSILSAGNEEVYEEIDDSQAGPELKVDFDSFASLLLTGRKKKRLRRKITNYIKKLKKVRFSDNLITFQDQLPTMTDDSSLSDEEAPSLNRPLDLSLPMDQLLKSLAARKKNSALVSRPPSEQVPESQEEKDVLEDMKESLNHFQQIHNADSVAQGGLPTQLPNEEIADHELEPLKPTATGSANHLFRSSQPPIQSVHQEPLQPLKPTATGSANYLFRTSQNPTEHLSQRTHEESTQPLKPTATGSTNNLFLSRQQANAQVEPQPQKATGSGPNYFNPNHLQYSSGVAETPERTPTSTVNSPFHPQPPHFQSMQSAQHGSKSPDHFAQSHNPSPHLPTSYGSGFSNPNLVRPQGTGYGNSSQMTSQDHLRPNFGANNQFQMLMSGSPSPNASTMQINQTSSPTTLNMQHGQMSPMMSTNGGGTYPANNNHSTFHSRPDMTYLHANYTGPPSSSYTGNSYNIQPREYHSFSPSPVPQMPFYSQSPANGSQSEDILGDLKALQARVDQMQHTYKR</sequence>
<feature type="compositionally biased region" description="Polar residues" evidence="1">
    <location>
        <begin position="410"/>
        <end position="494"/>
    </location>
</feature>
<feature type="region of interest" description="Disordered" evidence="1">
    <location>
        <begin position="627"/>
        <end position="665"/>
    </location>
</feature>
<keyword evidence="3" id="KW-1185">Reference proteome</keyword>
<feature type="compositionally biased region" description="Low complexity" evidence="1">
    <location>
        <begin position="290"/>
        <end position="300"/>
    </location>
</feature>